<dbReference type="Proteomes" id="UP001597525">
    <property type="component" value="Unassembled WGS sequence"/>
</dbReference>
<proteinExistence type="predicted"/>
<organism evidence="2 3">
    <name type="scientific">Sphingobacterium bambusae</name>
    <dbReference type="NCBI Taxonomy" id="662858"/>
    <lineage>
        <taxon>Bacteria</taxon>
        <taxon>Pseudomonadati</taxon>
        <taxon>Bacteroidota</taxon>
        <taxon>Sphingobacteriia</taxon>
        <taxon>Sphingobacteriales</taxon>
        <taxon>Sphingobacteriaceae</taxon>
        <taxon>Sphingobacterium</taxon>
    </lineage>
</organism>
<name>A0ABW6BJ75_9SPHI</name>
<protein>
    <recommendedName>
        <fullName evidence="4">PorV/PorQ family protein</fullName>
    </recommendedName>
</protein>
<comment type="caution">
    <text evidence="2">The sequence shown here is derived from an EMBL/GenBank/DDBJ whole genome shotgun (WGS) entry which is preliminary data.</text>
</comment>
<evidence type="ECO:0000313" key="3">
    <source>
        <dbReference type="Proteomes" id="UP001597525"/>
    </source>
</evidence>
<dbReference type="RefSeq" id="WP_380936187.1">
    <property type="nucleotide sequence ID" value="NZ_JBHUPB010000008.1"/>
</dbReference>
<dbReference type="Gene3D" id="2.40.160.60">
    <property type="entry name" value="Outer membrane protein transport protein (OMPP1/FadL/TodX)"/>
    <property type="match status" value="1"/>
</dbReference>
<accession>A0ABW6BJ75</accession>
<evidence type="ECO:0008006" key="4">
    <source>
        <dbReference type="Google" id="ProtNLM"/>
    </source>
</evidence>
<evidence type="ECO:0000256" key="1">
    <source>
        <dbReference type="SAM" id="SignalP"/>
    </source>
</evidence>
<sequence length="265" mass="29006">MIIKTLLLLVMAFRLSAQQFSPAPFLGAGGASVAQDGIFALQDNPAGLTSLKRLAAGSAFQQHFVGTDIASQAFYLAIPVFSGSWLGFTVTNYGVFELSSLMRSGASFVRSFGHFSASVGVNYHQFAVHSYQSERQFSGDLGFQFRGIDHLSLGLFWRNIAQAKFSTLVDQRIVQEVGVGALAQVTSQLEAVVDVWREHPETWRYRSGLIYRFSEQFCLRGGFASSPFQYTGGVGFMKGKWAFDLASAFHVTLGSSPQLALSYAF</sequence>
<feature type="signal peptide" evidence="1">
    <location>
        <begin position="1"/>
        <end position="17"/>
    </location>
</feature>
<keyword evidence="3" id="KW-1185">Reference proteome</keyword>
<reference evidence="3" key="1">
    <citation type="journal article" date="2019" name="Int. J. Syst. Evol. Microbiol.">
        <title>The Global Catalogue of Microorganisms (GCM) 10K type strain sequencing project: providing services to taxonomists for standard genome sequencing and annotation.</title>
        <authorList>
            <consortium name="The Broad Institute Genomics Platform"/>
            <consortium name="The Broad Institute Genome Sequencing Center for Infectious Disease"/>
            <person name="Wu L."/>
            <person name="Ma J."/>
        </authorList>
    </citation>
    <scope>NUCLEOTIDE SEQUENCE [LARGE SCALE GENOMIC DNA]</scope>
    <source>
        <strain evidence="3">KCTC 22814</strain>
    </source>
</reference>
<dbReference type="SUPFAM" id="SSF56935">
    <property type="entry name" value="Porins"/>
    <property type="match status" value="1"/>
</dbReference>
<feature type="chain" id="PRO_5045891153" description="PorV/PorQ family protein" evidence="1">
    <location>
        <begin position="18"/>
        <end position="265"/>
    </location>
</feature>
<gene>
    <name evidence="2" type="ORF">ACFS7Y_12765</name>
</gene>
<keyword evidence="1" id="KW-0732">Signal</keyword>
<dbReference type="EMBL" id="JBHUPB010000008">
    <property type="protein sequence ID" value="MFD2968264.1"/>
    <property type="molecule type" value="Genomic_DNA"/>
</dbReference>
<evidence type="ECO:0000313" key="2">
    <source>
        <dbReference type="EMBL" id="MFD2968264.1"/>
    </source>
</evidence>